<sequence length="491" mass="54902">MSKNDRLPTPLSRAPKVMSTLDWKPGANDVIIPLMGRTGAGKSKFVNFIAGKEVTTVGHDLQRCTVKLLPVVIDFLRNDLLTNGRLVLLDAPGFGDSYVDDHDVILRGIGTWLETMYDSRDSHGLKGETKLAGIVYLYDISSTRTLGPTLRNFDVFQKLCGEDALKRVVLCTTKWSDIIPEEGEKRTEQLKETYWKKMIEGGSTVREFEDSQKSAWDVIAPIIEEKENILSRSSNYMKQNNRRYNLPKALLSLFSRNTKAMPTLDWKPEANDVIIPLLGPIGAGKSTFINFVAGKEVTTVSGDLKSCTMQLLPVVIGSLQRPFPNYGRLVVVDAPGFHDAYDDADTLHRIGVWLETMYDSRDSHGRKGETKLAGIVYLHDISPTHRPGSALKTLDVFRKLCGEDALKRVVLCTTKWSDIIPEEGEKRTEQLKKIYWKEMIEGGSTVCKFEDSRKSAWDVIAPIIEGHQNEKNGCSSITKGAGGIQETHQQR</sequence>
<dbReference type="HOGENOM" id="CLU_018003_8_1_1"/>
<protein>
    <submittedName>
        <fullName evidence="2">Predicted protein</fullName>
    </submittedName>
</protein>
<dbReference type="OrthoDB" id="8954335at2759"/>
<dbReference type="InParanoid" id="B0DHR7"/>
<dbReference type="KEGG" id="lbc:LACBIDRAFT_302488"/>
<dbReference type="RefSeq" id="XP_001883451.1">
    <property type="nucleotide sequence ID" value="XM_001883416.1"/>
</dbReference>
<dbReference type="AlphaFoldDB" id="B0DHR7"/>
<feature type="region of interest" description="Disordered" evidence="1">
    <location>
        <begin position="471"/>
        <end position="491"/>
    </location>
</feature>
<dbReference type="SUPFAM" id="SSF52540">
    <property type="entry name" value="P-loop containing nucleoside triphosphate hydrolases"/>
    <property type="match status" value="2"/>
</dbReference>
<name>B0DHR7_LACBS</name>
<reference evidence="2 3" key="1">
    <citation type="journal article" date="2008" name="Nature">
        <title>The genome of Laccaria bicolor provides insights into mycorrhizal symbiosis.</title>
        <authorList>
            <person name="Martin F."/>
            <person name="Aerts A."/>
            <person name="Ahren D."/>
            <person name="Brun A."/>
            <person name="Danchin E.G.J."/>
            <person name="Duchaussoy F."/>
            <person name="Gibon J."/>
            <person name="Kohler A."/>
            <person name="Lindquist E."/>
            <person name="Pereda V."/>
            <person name="Salamov A."/>
            <person name="Shapiro H.J."/>
            <person name="Wuyts J."/>
            <person name="Blaudez D."/>
            <person name="Buee M."/>
            <person name="Brokstein P."/>
            <person name="Canbaeck B."/>
            <person name="Cohen D."/>
            <person name="Courty P.E."/>
            <person name="Coutinho P.M."/>
            <person name="Delaruelle C."/>
            <person name="Detter J.C."/>
            <person name="Deveau A."/>
            <person name="DiFazio S."/>
            <person name="Duplessis S."/>
            <person name="Fraissinet-Tachet L."/>
            <person name="Lucic E."/>
            <person name="Frey-Klett P."/>
            <person name="Fourrey C."/>
            <person name="Feussner I."/>
            <person name="Gay G."/>
            <person name="Grimwood J."/>
            <person name="Hoegger P.J."/>
            <person name="Jain P."/>
            <person name="Kilaru S."/>
            <person name="Labbe J."/>
            <person name="Lin Y.C."/>
            <person name="Legue V."/>
            <person name="Le Tacon F."/>
            <person name="Marmeisse R."/>
            <person name="Melayah D."/>
            <person name="Montanini B."/>
            <person name="Muratet M."/>
            <person name="Nehls U."/>
            <person name="Niculita-Hirzel H."/>
            <person name="Oudot-Le Secq M.P."/>
            <person name="Peter M."/>
            <person name="Quesneville H."/>
            <person name="Rajashekar B."/>
            <person name="Reich M."/>
            <person name="Rouhier N."/>
            <person name="Schmutz J."/>
            <person name="Yin T."/>
            <person name="Chalot M."/>
            <person name="Henrissat B."/>
            <person name="Kuees U."/>
            <person name="Lucas S."/>
            <person name="Van de Peer Y."/>
            <person name="Podila G.K."/>
            <person name="Polle A."/>
            <person name="Pukkila P.J."/>
            <person name="Richardson P.M."/>
            <person name="Rouze P."/>
            <person name="Sanders I.R."/>
            <person name="Stajich J.E."/>
            <person name="Tunlid A."/>
            <person name="Tuskan G."/>
            <person name="Grigoriev I.V."/>
        </authorList>
    </citation>
    <scope>NUCLEOTIDE SEQUENCE [LARGE SCALE GENOMIC DNA]</scope>
    <source>
        <strain evidence="3">S238N-H82 / ATCC MYA-4686</strain>
    </source>
</reference>
<dbReference type="CDD" id="cd00882">
    <property type="entry name" value="Ras_like_GTPase"/>
    <property type="match status" value="1"/>
</dbReference>
<dbReference type="Gene3D" id="3.40.50.300">
    <property type="entry name" value="P-loop containing nucleotide triphosphate hydrolases"/>
    <property type="match status" value="2"/>
</dbReference>
<dbReference type="InterPro" id="IPR027417">
    <property type="entry name" value="P-loop_NTPase"/>
</dbReference>
<dbReference type="EMBL" id="DS547111">
    <property type="protein sequence ID" value="EDR05775.1"/>
    <property type="molecule type" value="Genomic_DNA"/>
</dbReference>
<gene>
    <name evidence="2" type="ORF">LACBIDRAFT_302488</name>
</gene>
<evidence type="ECO:0000256" key="1">
    <source>
        <dbReference type="SAM" id="MobiDB-lite"/>
    </source>
</evidence>
<evidence type="ECO:0000313" key="3">
    <source>
        <dbReference type="Proteomes" id="UP000001194"/>
    </source>
</evidence>
<evidence type="ECO:0000313" key="2">
    <source>
        <dbReference type="EMBL" id="EDR05775.1"/>
    </source>
</evidence>
<accession>B0DHR7</accession>
<organism evidence="3">
    <name type="scientific">Laccaria bicolor (strain S238N-H82 / ATCC MYA-4686)</name>
    <name type="common">Bicoloured deceiver</name>
    <name type="synonym">Laccaria laccata var. bicolor</name>
    <dbReference type="NCBI Taxonomy" id="486041"/>
    <lineage>
        <taxon>Eukaryota</taxon>
        <taxon>Fungi</taxon>
        <taxon>Dikarya</taxon>
        <taxon>Basidiomycota</taxon>
        <taxon>Agaricomycotina</taxon>
        <taxon>Agaricomycetes</taxon>
        <taxon>Agaricomycetidae</taxon>
        <taxon>Agaricales</taxon>
        <taxon>Agaricineae</taxon>
        <taxon>Hydnangiaceae</taxon>
        <taxon>Laccaria</taxon>
    </lineage>
</organism>
<keyword evidence="3" id="KW-1185">Reference proteome</keyword>
<dbReference type="Proteomes" id="UP000001194">
    <property type="component" value="Unassembled WGS sequence"/>
</dbReference>
<proteinExistence type="predicted"/>
<dbReference type="GeneID" id="6079204"/>